<dbReference type="STRING" id="1798364.A3G54_00390"/>
<protein>
    <submittedName>
        <fullName evidence="2">Uncharacterized protein</fullName>
    </submittedName>
</protein>
<organism evidence="2 3">
    <name type="scientific">Candidatus Giovannonibacteria bacterium RIFCSPLOWO2_12_FULL_44_15</name>
    <dbReference type="NCBI Taxonomy" id="1798364"/>
    <lineage>
        <taxon>Bacteria</taxon>
        <taxon>Candidatus Giovannoniibacteriota</taxon>
    </lineage>
</organism>
<evidence type="ECO:0000313" key="2">
    <source>
        <dbReference type="EMBL" id="OGF93345.1"/>
    </source>
</evidence>
<dbReference type="EMBL" id="MFIQ01000021">
    <property type="protein sequence ID" value="OGF93345.1"/>
    <property type="molecule type" value="Genomic_DNA"/>
</dbReference>
<feature type="transmembrane region" description="Helical" evidence="1">
    <location>
        <begin position="122"/>
        <end position="141"/>
    </location>
</feature>
<feature type="transmembrane region" description="Helical" evidence="1">
    <location>
        <begin position="6"/>
        <end position="26"/>
    </location>
</feature>
<gene>
    <name evidence="2" type="ORF">A3G54_00390</name>
</gene>
<feature type="transmembrane region" description="Helical" evidence="1">
    <location>
        <begin position="82"/>
        <end position="102"/>
    </location>
</feature>
<sequence length="150" mass="17230">MVRNPLIHVLYLISISYIVLGILMFFETGPVYALLFLYFSVIPLFLLYEDVLFILSIVSILLGWIGYYGIKKITQNRRIGYQILLSLIIMSILIAMGNVIWFFYASCEDSVGDVMVCFNKPIFVVGSVIVSLLYLLIYLVLIRKYYQAAT</sequence>
<dbReference type="AlphaFoldDB" id="A0A1F5XZL3"/>
<dbReference type="Proteomes" id="UP000178894">
    <property type="component" value="Unassembled WGS sequence"/>
</dbReference>
<keyword evidence="1" id="KW-1133">Transmembrane helix</keyword>
<name>A0A1F5XZL3_9BACT</name>
<proteinExistence type="predicted"/>
<keyword evidence="1" id="KW-0812">Transmembrane</keyword>
<accession>A0A1F5XZL3</accession>
<feature type="transmembrane region" description="Helical" evidence="1">
    <location>
        <begin position="53"/>
        <end position="70"/>
    </location>
</feature>
<comment type="caution">
    <text evidence="2">The sequence shown here is derived from an EMBL/GenBank/DDBJ whole genome shotgun (WGS) entry which is preliminary data.</text>
</comment>
<evidence type="ECO:0000313" key="3">
    <source>
        <dbReference type="Proteomes" id="UP000178894"/>
    </source>
</evidence>
<keyword evidence="1" id="KW-0472">Membrane</keyword>
<reference evidence="2 3" key="1">
    <citation type="journal article" date="2016" name="Nat. Commun.">
        <title>Thousands of microbial genomes shed light on interconnected biogeochemical processes in an aquifer system.</title>
        <authorList>
            <person name="Anantharaman K."/>
            <person name="Brown C.T."/>
            <person name="Hug L.A."/>
            <person name="Sharon I."/>
            <person name="Castelle C.J."/>
            <person name="Probst A.J."/>
            <person name="Thomas B.C."/>
            <person name="Singh A."/>
            <person name="Wilkins M.J."/>
            <person name="Karaoz U."/>
            <person name="Brodie E.L."/>
            <person name="Williams K.H."/>
            <person name="Hubbard S.S."/>
            <person name="Banfield J.F."/>
        </authorList>
    </citation>
    <scope>NUCLEOTIDE SEQUENCE [LARGE SCALE GENOMIC DNA]</scope>
</reference>
<evidence type="ECO:0000256" key="1">
    <source>
        <dbReference type="SAM" id="Phobius"/>
    </source>
</evidence>